<feature type="region of interest" description="Disordered" evidence="1">
    <location>
        <begin position="13"/>
        <end position="57"/>
    </location>
</feature>
<evidence type="ECO:0000256" key="1">
    <source>
        <dbReference type="SAM" id="MobiDB-lite"/>
    </source>
</evidence>
<sequence>MHYLPELRKIVTRQKKRRPSRIKPNQPLDFHTERSRASTTSSTVHGEEHTIPPARFGNRLRPRLLGQRVAAAVPVHEGLRQWAVGFPRHRLTLASPFPGRREDVPVEGQTVAQRAARLFKTCDDVVTQGTDYVPRLRGYMRAANLHWPQHPATRDPAYVDVLSTMLDLSDKWGWPGLLTLTPEHLSGGRFEVHVMPSLHLPDFKLLSSELGPGSPTHRAYFETLYANYGAGIPDGVTFEEMLVFEAEVLDPLLGLYFKTPDLHIFERDPYDTSGTWERWMVTIARHYELTGNELVTISTHHWEYFRLALELIAEKEAVVELVIGWLCVQYTSWFANRQLISNIHANREDIVEYHREVCFVFTLEKTGVALFVPFVESVYTEPVRTDAARIARDVRRTVYQTLERATYPWSELGAAFHLFDIASAHDINARF</sequence>
<dbReference type="EMBL" id="JABSTV010001253">
    <property type="protein sequence ID" value="KAH7943854.1"/>
    <property type="molecule type" value="Genomic_DNA"/>
</dbReference>
<protein>
    <submittedName>
        <fullName evidence="2">Uncharacterized protein</fullName>
    </submittedName>
</protein>
<evidence type="ECO:0000313" key="3">
    <source>
        <dbReference type="Proteomes" id="UP000821837"/>
    </source>
</evidence>
<organism evidence="2 3">
    <name type="scientific">Rhipicephalus sanguineus</name>
    <name type="common">Brown dog tick</name>
    <name type="synonym">Ixodes sanguineus</name>
    <dbReference type="NCBI Taxonomy" id="34632"/>
    <lineage>
        <taxon>Eukaryota</taxon>
        <taxon>Metazoa</taxon>
        <taxon>Ecdysozoa</taxon>
        <taxon>Arthropoda</taxon>
        <taxon>Chelicerata</taxon>
        <taxon>Arachnida</taxon>
        <taxon>Acari</taxon>
        <taxon>Parasitiformes</taxon>
        <taxon>Ixodida</taxon>
        <taxon>Ixodoidea</taxon>
        <taxon>Ixodidae</taxon>
        <taxon>Rhipicephalinae</taxon>
        <taxon>Rhipicephalus</taxon>
        <taxon>Rhipicephalus</taxon>
    </lineage>
</organism>
<name>A0A9D4SRE1_RHISA</name>
<comment type="caution">
    <text evidence="2">The sequence shown here is derived from an EMBL/GenBank/DDBJ whole genome shotgun (WGS) entry which is preliminary data.</text>
</comment>
<proteinExistence type="predicted"/>
<accession>A0A9D4SRE1</accession>
<dbReference type="VEuPathDB" id="VectorBase:RSAN_048284"/>
<reference evidence="2" key="2">
    <citation type="submission" date="2021-09" db="EMBL/GenBank/DDBJ databases">
        <authorList>
            <person name="Jia N."/>
            <person name="Wang J."/>
            <person name="Shi W."/>
            <person name="Du L."/>
            <person name="Sun Y."/>
            <person name="Zhan W."/>
            <person name="Jiang J."/>
            <person name="Wang Q."/>
            <person name="Zhang B."/>
            <person name="Ji P."/>
            <person name="Sakyi L.B."/>
            <person name="Cui X."/>
            <person name="Yuan T."/>
            <person name="Jiang B."/>
            <person name="Yang W."/>
            <person name="Lam T.T.-Y."/>
            <person name="Chang Q."/>
            <person name="Ding S."/>
            <person name="Wang X."/>
            <person name="Zhu J."/>
            <person name="Ruan X."/>
            <person name="Zhao L."/>
            <person name="Wei J."/>
            <person name="Que T."/>
            <person name="Du C."/>
            <person name="Cheng J."/>
            <person name="Dai P."/>
            <person name="Han X."/>
            <person name="Huang E."/>
            <person name="Gao Y."/>
            <person name="Liu J."/>
            <person name="Shao H."/>
            <person name="Ye R."/>
            <person name="Li L."/>
            <person name="Wei W."/>
            <person name="Wang X."/>
            <person name="Wang C."/>
            <person name="Huo Q."/>
            <person name="Li W."/>
            <person name="Guo W."/>
            <person name="Chen H."/>
            <person name="Chen S."/>
            <person name="Zhou L."/>
            <person name="Zhou L."/>
            <person name="Ni X."/>
            <person name="Tian J."/>
            <person name="Zhou Y."/>
            <person name="Sheng Y."/>
            <person name="Liu T."/>
            <person name="Pan Y."/>
            <person name="Xia L."/>
            <person name="Li J."/>
            <person name="Zhao F."/>
            <person name="Cao W."/>
        </authorList>
    </citation>
    <scope>NUCLEOTIDE SEQUENCE</scope>
    <source>
        <strain evidence="2">Rsan-2018</strain>
        <tissue evidence="2">Larvae</tissue>
    </source>
</reference>
<evidence type="ECO:0000313" key="2">
    <source>
        <dbReference type="EMBL" id="KAH7943854.1"/>
    </source>
</evidence>
<keyword evidence="3" id="KW-1185">Reference proteome</keyword>
<reference evidence="2" key="1">
    <citation type="journal article" date="2020" name="Cell">
        <title>Large-Scale Comparative Analyses of Tick Genomes Elucidate Their Genetic Diversity and Vector Capacities.</title>
        <authorList>
            <consortium name="Tick Genome and Microbiome Consortium (TIGMIC)"/>
            <person name="Jia N."/>
            <person name="Wang J."/>
            <person name="Shi W."/>
            <person name="Du L."/>
            <person name="Sun Y."/>
            <person name="Zhan W."/>
            <person name="Jiang J.F."/>
            <person name="Wang Q."/>
            <person name="Zhang B."/>
            <person name="Ji P."/>
            <person name="Bell-Sakyi L."/>
            <person name="Cui X.M."/>
            <person name="Yuan T.T."/>
            <person name="Jiang B.G."/>
            <person name="Yang W.F."/>
            <person name="Lam T.T."/>
            <person name="Chang Q.C."/>
            <person name="Ding S.J."/>
            <person name="Wang X.J."/>
            <person name="Zhu J.G."/>
            <person name="Ruan X.D."/>
            <person name="Zhao L."/>
            <person name="Wei J.T."/>
            <person name="Ye R.Z."/>
            <person name="Que T.C."/>
            <person name="Du C.H."/>
            <person name="Zhou Y.H."/>
            <person name="Cheng J.X."/>
            <person name="Dai P.F."/>
            <person name="Guo W.B."/>
            <person name="Han X.H."/>
            <person name="Huang E.J."/>
            <person name="Li L.F."/>
            <person name="Wei W."/>
            <person name="Gao Y.C."/>
            <person name="Liu J.Z."/>
            <person name="Shao H.Z."/>
            <person name="Wang X."/>
            <person name="Wang C.C."/>
            <person name="Yang T.C."/>
            <person name="Huo Q.B."/>
            <person name="Li W."/>
            <person name="Chen H.Y."/>
            <person name="Chen S.E."/>
            <person name="Zhou L.G."/>
            <person name="Ni X.B."/>
            <person name="Tian J.H."/>
            <person name="Sheng Y."/>
            <person name="Liu T."/>
            <person name="Pan Y.S."/>
            <person name="Xia L.Y."/>
            <person name="Li J."/>
            <person name="Zhao F."/>
            <person name="Cao W.C."/>
        </authorList>
    </citation>
    <scope>NUCLEOTIDE SEQUENCE</scope>
    <source>
        <strain evidence="2">Rsan-2018</strain>
    </source>
</reference>
<dbReference type="AlphaFoldDB" id="A0A9D4SRE1"/>
<gene>
    <name evidence="2" type="ORF">HPB52_011997</name>
</gene>
<dbReference type="Proteomes" id="UP000821837">
    <property type="component" value="Unassembled WGS sequence"/>
</dbReference>